<dbReference type="SMART" id="SM00849">
    <property type="entry name" value="Lactamase_B"/>
    <property type="match status" value="1"/>
</dbReference>
<dbReference type="SUPFAM" id="SSF56281">
    <property type="entry name" value="Metallo-hydrolase/oxidoreductase"/>
    <property type="match status" value="1"/>
</dbReference>
<dbReference type="PANTHER" id="PTHR42951">
    <property type="entry name" value="METALLO-BETA-LACTAMASE DOMAIN-CONTAINING"/>
    <property type="match status" value="1"/>
</dbReference>
<name>X1BP68_9ZZZZ</name>
<comment type="caution">
    <text evidence="2">The sequence shown here is derived from an EMBL/GenBank/DDBJ whole genome shotgun (WGS) entry which is preliminary data.</text>
</comment>
<organism evidence="2">
    <name type="scientific">marine sediment metagenome</name>
    <dbReference type="NCBI Taxonomy" id="412755"/>
    <lineage>
        <taxon>unclassified sequences</taxon>
        <taxon>metagenomes</taxon>
        <taxon>ecological metagenomes</taxon>
    </lineage>
</organism>
<evidence type="ECO:0000259" key="1">
    <source>
        <dbReference type="SMART" id="SM00849"/>
    </source>
</evidence>
<protein>
    <recommendedName>
        <fullName evidence="1">Metallo-beta-lactamase domain-containing protein</fullName>
    </recommendedName>
</protein>
<dbReference type="AlphaFoldDB" id="X1BP68"/>
<dbReference type="Gene3D" id="3.60.15.10">
    <property type="entry name" value="Ribonuclease Z/Hydroxyacylglutathione hydrolase-like"/>
    <property type="match status" value="1"/>
</dbReference>
<accession>X1BP68</accession>
<dbReference type="InterPro" id="IPR036866">
    <property type="entry name" value="RibonucZ/Hydroxyglut_hydro"/>
</dbReference>
<sequence length="153" mass="16674">MGERLTVVDTGMPHNTGKIVDYVKCLGKDPADIDLVILTHWHIDHSGSAAELKETTSARVAIHRDDAPYLSGKRKFETSTLFTSLSLRLLAKLTGFRHVVPDVLLKGGDKLDIPGGLEVLHVPGHTPGSICLYQPRRLLFSGDVLRGGQEEGL</sequence>
<proteinExistence type="predicted"/>
<dbReference type="InterPro" id="IPR050855">
    <property type="entry name" value="NDM-1-like"/>
</dbReference>
<feature type="domain" description="Metallo-beta-lactamase" evidence="1">
    <location>
        <begin position="2"/>
        <end position="149"/>
    </location>
</feature>
<reference evidence="2" key="1">
    <citation type="journal article" date="2014" name="Front. Microbiol.">
        <title>High frequency of phylogenetically diverse reductive dehalogenase-homologous genes in deep subseafloor sedimentary metagenomes.</title>
        <authorList>
            <person name="Kawai M."/>
            <person name="Futagami T."/>
            <person name="Toyoda A."/>
            <person name="Takaki Y."/>
            <person name="Nishi S."/>
            <person name="Hori S."/>
            <person name="Arai W."/>
            <person name="Tsubouchi T."/>
            <person name="Morono Y."/>
            <person name="Uchiyama I."/>
            <person name="Ito T."/>
            <person name="Fujiyama A."/>
            <person name="Inagaki F."/>
            <person name="Takami H."/>
        </authorList>
    </citation>
    <scope>NUCLEOTIDE SEQUENCE</scope>
    <source>
        <strain evidence="2">Expedition CK06-06</strain>
    </source>
</reference>
<dbReference type="PANTHER" id="PTHR42951:SF17">
    <property type="entry name" value="METALLO-BETA-LACTAMASE DOMAIN-CONTAINING PROTEIN"/>
    <property type="match status" value="1"/>
</dbReference>
<dbReference type="Pfam" id="PF00753">
    <property type="entry name" value="Lactamase_B"/>
    <property type="match status" value="1"/>
</dbReference>
<evidence type="ECO:0000313" key="2">
    <source>
        <dbReference type="EMBL" id="GAG96800.1"/>
    </source>
</evidence>
<dbReference type="EMBL" id="BART01023792">
    <property type="protein sequence ID" value="GAG96800.1"/>
    <property type="molecule type" value="Genomic_DNA"/>
</dbReference>
<dbReference type="CDD" id="cd07721">
    <property type="entry name" value="yflN-like_MBL-fold"/>
    <property type="match status" value="1"/>
</dbReference>
<dbReference type="InterPro" id="IPR001279">
    <property type="entry name" value="Metallo-B-lactamas"/>
</dbReference>
<gene>
    <name evidence="2" type="ORF">S01H4_43176</name>
</gene>
<feature type="non-terminal residue" evidence="2">
    <location>
        <position position="153"/>
    </location>
</feature>